<dbReference type="GO" id="GO:0016020">
    <property type="term" value="C:membrane"/>
    <property type="evidence" value="ECO:0007669"/>
    <property type="project" value="UniProtKB-SubCell"/>
</dbReference>
<evidence type="ECO:0000313" key="7">
    <source>
        <dbReference type="EMBL" id="PMD14938.1"/>
    </source>
</evidence>
<dbReference type="SUPFAM" id="SSF49899">
    <property type="entry name" value="Concanavalin A-like lectins/glucanases"/>
    <property type="match status" value="1"/>
</dbReference>
<sequence length="430" mass="46851">MSVDEMASDLSSWLLTDVGLIQEKLVFYCASLGKHQISTSTALHSPSGIKRLSIILLVSDLSTFITVRMCFGNKLKGEDRSSRLNGESEPNSRPIDRKDTGPRTSSIKIPDKYAPPPGPPPHAGYAAPSGPPPGHNEYGPPPGPPPSHHDWQTAVPDTSLLPPPPSLGNQQSRTNNATEAEAEQGEAWCSQNPLTQPTTYPEAAIEAVARGDIGVVKPTTYQGTLERPRSGVWAGKTRRGSPDSCIMSTVPLYSVIAHSPLRTGRQKTCYYEVRISKRNRSEVSLALGFGASPYPTFRLPGWHRGCLAVHGDDGSKYSNDRWGGKDFTSPFKPGETIGIGMRFTERGLEAPPAYDGAPKTEARTPLDVEVFLTRDGRMDGSWNLHEEGDAVEDLPVDGLEGYNDLFAAVGTFEVVEFEIMFAEGEWMYRP</sequence>
<keyword evidence="4" id="KW-0472">Membrane</keyword>
<dbReference type="PANTHER" id="PTHR12864">
    <property type="entry name" value="RAN BINDING PROTEIN 9-RELATED"/>
    <property type="match status" value="1"/>
</dbReference>
<evidence type="ECO:0000256" key="2">
    <source>
        <dbReference type="ARBA" id="ARBA00022692"/>
    </source>
</evidence>
<feature type="compositionally biased region" description="Polar residues" evidence="5">
    <location>
        <begin position="168"/>
        <end position="178"/>
    </location>
</feature>
<comment type="subcellular location">
    <subcellularLocation>
        <location evidence="1">Membrane</location>
    </subcellularLocation>
</comment>
<dbReference type="InterPro" id="IPR035780">
    <property type="entry name" value="SPRY_Ssh4-like"/>
</dbReference>
<organism evidence="7 8">
    <name type="scientific">Hyaloscypha hepaticicola</name>
    <dbReference type="NCBI Taxonomy" id="2082293"/>
    <lineage>
        <taxon>Eukaryota</taxon>
        <taxon>Fungi</taxon>
        <taxon>Dikarya</taxon>
        <taxon>Ascomycota</taxon>
        <taxon>Pezizomycotina</taxon>
        <taxon>Leotiomycetes</taxon>
        <taxon>Helotiales</taxon>
        <taxon>Hyaloscyphaceae</taxon>
        <taxon>Hyaloscypha</taxon>
    </lineage>
</organism>
<dbReference type="Proteomes" id="UP000235672">
    <property type="component" value="Unassembled WGS sequence"/>
</dbReference>
<proteinExistence type="predicted"/>
<evidence type="ECO:0000256" key="5">
    <source>
        <dbReference type="SAM" id="MobiDB-lite"/>
    </source>
</evidence>
<dbReference type="InterPro" id="IPR003877">
    <property type="entry name" value="SPRY_dom"/>
</dbReference>
<feature type="domain" description="SPRY" evidence="6">
    <location>
        <begin position="269"/>
        <end position="346"/>
    </location>
</feature>
<keyword evidence="2" id="KW-0812">Transmembrane</keyword>
<evidence type="ECO:0000313" key="8">
    <source>
        <dbReference type="Proteomes" id="UP000235672"/>
    </source>
</evidence>
<name>A0A2J6PLL4_9HELO</name>
<evidence type="ECO:0000259" key="6">
    <source>
        <dbReference type="Pfam" id="PF00622"/>
    </source>
</evidence>
<gene>
    <name evidence="7" type="ORF">NA56DRAFT_754374</name>
</gene>
<evidence type="ECO:0000256" key="3">
    <source>
        <dbReference type="ARBA" id="ARBA00022989"/>
    </source>
</evidence>
<feature type="compositionally biased region" description="Pro residues" evidence="5">
    <location>
        <begin position="113"/>
        <end position="122"/>
    </location>
</feature>
<dbReference type="AlphaFoldDB" id="A0A2J6PLL4"/>
<keyword evidence="3" id="KW-1133">Transmembrane helix</keyword>
<dbReference type="CDD" id="cd12910">
    <property type="entry name" value="SPRY_SSH4_like"/>
    <property type="match status" value="1"/>
</dbReference>
<dbReference type="OrthoDB" id="25503at2759"/>
<evidence type="ECO:0000256" key="4">
    <source>
        <dbReference type="ARBA" id="ARBA00023136"/>
    </source>
</evidence>
<dbReference type="Pfam" id="PF00622">
    <property type="entry name" value="SPRY"/>
    <property type="match status" value="1"/>
</dbReference>
<reference evidence="7 8" key="1">
    <citation type="submission" date="2016-05" db="EMBL/GenBank/DDBJ databases">
        <title>A degradative enzymes factory behind the ericoid mycorrhizal symbiosis.</title>
        <authorList>
            <consortium name="DOE Joint Genome Institute"/>
            <person name="Martino E."/>
            <person name="Morin E."/>
            <person name="Grelet G."/>
            <person name="Kuo A."/>
            <person name="Kohler A."/>
            <person name="Daghino S."/>
            <person name="Barry K."/>
            <person name="Choi C."/>
            <person name="Cichocki N."/>
            <person name="Clum A."/>
            <person name="Copeland A."/>
            <person name="Hainaut M."/>
            <person name="Haridas S."/>
            <person name="Labutti K."/>
            <person name="Lindquist E."/>
            <person name="Lipzen A."/>
            <person name="Khouja H.-R."/>
            <person name="Murat C."/>
            <person name="Ohm R."/>
            <person name="Olson A."/>
            <person name="Spatafora J."/>
            <person name="Veneault-Fourrey C."/>
            <person name="Henrissat B."/>
            <person name="Grigoriev I."/>
            <person name="Martin F."/>
            <person name="Perotto S."/>
        </authorList>
    </citation>
    <scope>NUCLEOTIDE SEQUENCE [LARGE SCALE GENOMIC DNA]</scope>
    <source>
        <strain evidence="7 8">UAMH 7357</strain>
    </source>
</reference>
<feature type="compositionally biased region" description="Pro residues" evidence="5">
    <location>
        <begin position="129"/>
        <end position="146"/>
    </location>
</feature>
<dbReference type="Gene3D" id="2.60.120.920">
    <property type="match status" value="1"/>
</dbReference>
<evidence type="ECO:0000256" key="1">
    <source>
        <dbReference type="ARBA" id="ARBA00004370"/>
    </source>
</evidence>
<protein>
    <recommendedName>
        <fullName evidence="6">SPRY domain-containing protein</fullName>
    </recommendedName>
</protein>
<dbReference type="InterPro" id="IPR043136">
    <property type="entry name" value="B30.2/SPRY_sf"/>
</dbReference>
<dbReference type="InterPro" id="IPR013320">
    <property type="entry name" value="ConA-like_dom_sf"/>
</dbReference>
<dbReference type="EMBL" id="KZ613517">
    <property type="protein sequence ID" value="PMD14938.1"/>
    <property type="molecule type" value="Genomic_DNA"/>
</dbReference>
<feature type="region of interest" description="Disordered" evidence="5">
    <location>
        <begin position="76"/>
        <end position="195"/>
    </location>
</feature>
<keyword evidence="8" id="KW-1185">Reference proteome</keyword>
<accession>A0A2J6PLL4</accession>
<dbReference type="InterPro" id="IPR050618">
    <property type="entry name" value="Ubq-SigPath_Reg"/>
</dbReference>
<dbReference type="STRING" id="1745343.A0A2J6PLL4"/>